<sequence length="102" mass="10953">MLINGPTEWSKALIATGVKGNLLQDGINTIACNDFLLTLLTITCCWPCPEGYNPRLQVSAMPLGSTVVITRYADMDSTPGFGRGVLEQPADTLILHEDDSNG</sequence>
<organism evidence="1 2">
    <name type="scientific">Phytophthora infestans (strain T30-4)</name>
    <name type="common">Potato late blight agent</name>
    <dbReference type="NCBI Taxonomy" id="403677"/>
    <lineage>
        <taxon>Eukaryota</taxon>
        <taxon>Sar</taxon>
        <taxon>Stramenopiles</taxon>
        <taxon>Oomycota</taxon>
        <taxon>Peronosporomycetes</taxon>
        <taxon>Peronosporales</taxon>
        <taxon>Peronosporaceae</taxon>
        <taxon>Phytophthora</taxon>
    </lineage>
</organism>
<gene>
    <name evidence="1" type="ORF">PITG_21216</name>
</gene>
<dbReference type="Proteomes" id="UP000006643">
    <property type="component" value="Unassembled WGS sequence"/>
</dbReference>
<accession>D0P3E2</accession>
<evidence type="ECO:0000313" key="2">
    <source>
        <dbReference type="Proteomes" id="UP000006643"/>
    </source>
</evidence>
<dbReference type="GeneID" id="9466800"/>
<reference evidence="2" key="1">
    <citation type="journal article" date="2009" name="Nature">
        <title>Genome sequence and analysis of the Irish potato famine pathogen Phytophthora infestans.</title>
        <authorList>
            <consortium name="The Broad Institute Genome Sequencing Platform"/>
            <person name="Haas B.J."/>
            <person name="Kamoun S."/>
            <person name="Zody M.C."/>
            <person name="Jiang R.H."/>
            <person name="Handsaker R.E."/>
            <person name="Cano L.M."/>
            <person name="Grabherr M."/>
            <person name="Kodira C.D."/>
            <person name="Raffaele S."/>
            <person name="Torto-Alalibo T."/>
            <person name="Bozkurt T.O."/>
            <person name="Ah-Fong A.M."/>
            <person name="Alvarado L."/>
            <person name="Anderson V.L."/>
            <person name="Armstrong M.R."/>
            <person name="Avrova A."/>
            <person name="Baxter L."/>
            <person name="Beynon J."/>
            <person name="Boevink P.C."/>
            <person name="Bollmann S.R."/>
            <person name="Bos J.I."/>
            <person name="Bulone V."/>
            <person name="Cai G."/>
            <person name="Cakir C."/>
            <person name="Carrington J.C."/>
            <person name="Chawner M."/>
            <person name="Conti L."/>
            <person name="Costanzo S."/>
            <person name="Ewan R."/>
            <person name="Fahlgren N."/>
            <person name="Fischbach M.A."/>
            <person name="Fugelstad J."/>
            <person name="Gilroy E.M."/>
            <person name="Gnerre S."/>
            <person name="Green P.J."/>
            <person name="Grenville-Briggs L.J."/>
            <person name="Griffith J."/>
            <person name="Grunwald N.J."/>
            <person name="Horn K."/>
            <person name="Horner N.R."/>
            <person name="Hu C.H."/>
            <person name="Huitema E."/>
            <person name="Jeong D.H."/>
            <person name="Jones A.M."/>
            <person name="Jones J.D."/>
            <person name="Jones R.W."/>
            <person name="Karlsson E.K."/>
            <person name="Kunjeti S.G."/>
            <person name="Lamour K."/>
            <person name="Liu Z."/>
            <person name="Ma L."/>
            <person name="Maclean D."/>
            <person name="Chibucos M.C."/>
            <person name="McDonald H."/>
            <person name="McWalters J."/>
            <person name="Meijer H.J."/>
            <person name="Morgan W."/>
            <person name="Morris P.F."/>
            <person name="Munro C.A."/>
            <person name="O'Neill K."/>
            <person name="Ospina-Giraldo M."/>
            <person name="Pinzon A."/>
            <person name="Pritchard L."/>
            <person name="Ramsahoye B."/>
            <person name="Ren Q."/>
            <person name="Restrepo S."/>
            <person name="Roy S."/>
            <person name="Sadanandom A."/>
            <person name="Savidor A."/>
            <person name="Schornack S."/>
            <person name="Schwartz D.C."/>
            <person name="Schumann U.D."/>
            <person name="Schwessinger B."/>
            <person name="Seyer L."/>
            <person name="Sharpe T."/>
            <person name="Silvar C."/>
            <person name="Song J."/>
            <person name="Studholme D.J."/>
            <person name="Sykes S."/>
            <person name="Thines M."/>
            <person name="van de Vondervoort P.J."/>
            <person name="Phuntumart V."/>
            <person name="Wawra S."/>
            <person name="Weide R."/>
            <person name="Win J."/>
            <person name="Young C."/>
            <person name="Zhou S."/>
            <person name="Fry W."/>
            <person name="Meyers B.C."/>
            <person name="van West P."/>
            <person name="Ristaino J."/>
            <person name="Govers F."/>
            <person name="Birch P.R."/>
            <person name="Whisson S.C."/>
            <person name="Judelson H.S."/>
            <person name="Nusbaum C."/>
        </authorList>
    </citation>
    <scope>NUCLEOTIDE SEQUENCE [LARGE SCALE GENOMIC DNA]</scope>
    <source>
        <strain evidence="2">T30-4</strain>
    </source>
</reference>
<keyword evidence="2" id="KW-1185">Reference proteome</keyword>
<dbReference type="EMBL" id="DS028361">
    <property type="protein sequence ID" value="EEY59492.1"/>
    <property type="molecule type" value="Genomic_DNA"/>
</dbReference>
<feature type="non-terminal residue" evidence="1">
    <location>
        <position position="102"/>
    </location>
</feature>
<dbReference type="VEuPathDB" id="FungiDB:PITG_21216"/>
<dbReference type="RefSeq" id="XP_002895181.1">
    <property type="nucleotide sequence ID" value="XM_002895135.1"/>
</dbReference>
<protein>
    <submittedName>
        <fullName evidence="1">Uncharacterized protein</fullName>
    </submittedName>
</protein>
<proteinExistence type="predicted"/>
<name>D0P3E2_PHYIT</name>
<dbReference type="KEGG" id="pif:PITG_21216"/>
<dbReference type="InParanoid" id="D0P3E2"/>
<evidence type="ECO:0000313" key="1">
    <source>
        <dbReference type="EMBL" id="EEY59492.1"/>
    </source>
</evidence>
<dbReference type="OrthoDB" id="164838at2759"/>
<dbReference type="AlphaFoldDB" id="D0P3E2"/>
<dbReference type="HOGENOM" id="CLU_2284842_0_0_1"/>